<dbReference type="SUPFAM" id="SSF50494">
    <property type="entry name" value="Trypsin-like serine proteases"/>
    <property type="match status" value="1"/>
</dbReference>
<dbReference type="EMBL" id="CP073100">
    <property type="protein sequence ID" value="QUE50816.1"/>
    <property type="molecule type" value="Genomic_DNA"/>
</dbReference>
<feature type="signal peptide" evidence="1">
    <location>
        <begin position="1"/>
        <end position="19"/>
    </location>
</feature>
<gene>
    <name evidence="2" type="ORF">KBB96_18395</name>
</gene>
<dbReference type="InterPro" id="IPR009003">
    <property type="entry name" value="Peptidase_S1_PA"/>
</dbReference>
<sequence>MKLAPIALAALLAAPFASAATGPLKDKALALQTANKDSVVFISAVVELEVTAGDNPSRKEEKKVEIVGTVIGKDGLIVGPLSAIDVASAVDGRTINTPKGPVQISAKSNTKEVKIILADGSEVPAKVAFKDTDLDLAFIRPEKPEEAKLTPVNITDSAKLSLLDDVIVLGRMGKDFNREPVAMTSEVISILTKPRTFGRIGAPSLGMPVFNGEGKFIGIGINRFPPKGDESGSSQATNVILPAADLLESASQAK</sequence>
<organism evidence="2 3">
    <name type="scientific">Luteolibacter ambystomatis</name>
    <dbReference type="NCBI Taxonomy" id="2824561"/>
    <lineage>
        <taxon>Bacteria</taxon>
        <taxon>Pseudomonadati</taxon>
        <taxon>Verrucomicrobiota</taxon>
        <taxon>Verrucomicrobiia</taxon>
        <taxon>Verrucomicrobiales</taxon>
        <taxon>Verrucomicrobiaceae</taxon>
        <taxon>Luteolibacter</taxon>
    </lineage>
</organism>
<dbReference type="Proteomes" id="UP000676169">
    <property type="component" value="Chromosome"/>
</dbReference>
<protein>
    <submittedName>
        <fullName evidence="2">Trypsin-like peptidase domain-containing protein</fullName>
    </submittedName>
</protein>
<dbReference type="RefSeq" id="WP_211630955.1">
    <property type="nucleotide sequence ID" value="NZ_CP073100.1"/>
</dbReference>
<keyword evidence="1" id="KW-0732">Signal</keyword>
<reference evidence="2" key="1">
    <citation type="submission" date="2021-04" db="EMBL/GenBank/DDBJ databases">
        <title>Luteolibacter sp. 32A isolated from the skin of an Anderson's salamander (Ambystoma andersonii).</title>
        <authorList>
            <person name="Spergser J."/>
            <person name="Busse H.-J."/>
        </authorList>
    </citation>
    <scope>NUCLEOTIDE SEQUENCE</scope>
    <source>
        <strain evidence="2">32A</strain>
    </source>
</reference>
<dbReference type="Gene3D" id="2.40.10.120">
    <property type="match status" value="1"/>
</dbReference>
<name>A0A975G8Q5_9BACT</name>
<keyword evidence="3" id="KW-1185">Reference proteome</keyword>
<evidence type="ECO:0000313" key="3">
    <source>
        <dbReference type="Proteomes" id="UP000676169"/>
    </source>
</evidence>
<evidence type="ECO:0000313" key="2">
    <source>
        <dbReference type="EMBL" id="QUE50816.1"/>
    </source>
</evidence>
<dbReference type="AlphaFoldDB" id="A0A975G8Q5"/>
<feature type="chain" id="PRO_5036870365" evidence="1">
    <location>
        <begin position="20"/>
        <end position="254"/>
    </location>
</feature>
<dbReference type="Pfam" id="PF13365">
    <property type="entry name" value="Trypsin_2"/>
    <property type="match status" value="1"/>
</dbReference>
<dbReference type="KEGG" id="lamb:KBB96_18395"/>
<evidence type="ECO:0000256" key="1">
    <source>
        <dbReference type="SAM" id="SignalP"/>
    </source>
</evidence>
<accession>A0A975G8Q5</accession>
<proteinExistence type="predicted"/>